<keyword evidence="2" id="KW-0238">DNA-binding</keyword>
<proteinExistence type="predicted"/>
<dbReference type="KEGG" id="aep:AMC99_02501"/>
<dbReference type="PANTHER" id="PTHR46796">
    <property type="entry name" value="HTH-TYPE TRANSCRIPTIONAL ACTIVATOR RHAS-RELATED"/>
    <property type="match status" value="1"/>
</dbReference>
<dbReference type="EMBL" id="CP012669">
    <property type="protein sequence ID" value="ALE17774.1"/>
    <property type="molecule type" value="Genomic_DNA"/>
</dbReference>
<evidence type="ECO:0000313" key="5">
    <source>
        <dbReference type="EMBL" id="ALE17774.1"/>
    </source>
</evidence>
<dbReference type="Pfam" id="PF12833">
    <property type="entry name" value="HTH_18"/>
    <property type="match status" value="1"/>
</dbReference>
<evidence type="ECO:0000256" key="3">
    <source>
        <dbReference type="ARBA" id="ARBA00023163"/>
    </source>
</evidence>
<evidence type="ECO:0000259" key="4">
    <source>
        <dbReference type="PROSITE" id="PS01124"/>
    </source>
</evidence>
<reference evidence="5 6" key="1">
    <citation type="submission" date="2015-09" db="EMBL/GenBank/DDBJ databases">
        <title>Complete genome sequence of a benzo[a]pyrene-degrading bacterium Altererythrobacter epoxidivorans CGMCC 1.7731T.</title>
        <authorList>
            <person name="Li Z."/>
            <person name="Cheng H."/>
            <person name="Huo Y."/>
            <person name="Xu X."/>
        </authorList>
    </citation>
    <scope>NUCLEOTIDE SEQUENCE [LARGE SCALE GENOMIC DNA]</scope>
    <source>
        <strain evidence="5 6">CGMCC 1.7731</strain>
    </source>
</reference>
<sequence length="307" mass="34001">MHAGGELEEGKPIALTPPALFEIDYIAPPTALSDYITTLYHFRCDEPHIRDIQPAAIGHLTLFPRGVGEMQFANGHADPSHETNLLTPFTVAAPFEVDGPFHSIGAVFSPLGWVALTGLDASEHCNHLYRASDWLGPEIEQMGSELCRDYRDGKASGPDLAHALCDYIAASVKPVPARHAELIKKTVAWVSSSLNPDVGELMQDANYSARQVQRLVERFFGLPPRALARKYRALRAAMLLSLPMMSDEVEAELAEAFYDQSHLIREIRLFVGRTPARLSDDASPFLSEMLAPRNLREIKLPEFGEDE</sequence>
<dbReference type="InterPro" id="IPR050204">
    <property type="entry name" value="AraC_XylS_family_regulators"/>
</dbReference>
<protein>
    <submittedName>
        <fullName evidence="5">Transcriptional regulator, AraC family</fullName>
    </submittedName>
</protein>
<dbReference type="SMART" id="SM00342">
    <property type="entry name" value="HTH_ARAC"/>
    <property type="match status" value="1"/>
</dbReference>
<feature type="domain" description="HTH araC/xylS-type" evidence="4">
    <location>
        <begin position="198"/>
        <end position="281"/>
    </location>
</feature>
<dbReference type="Gene3D" id="1.10.10.60">
    <property type="entry name" value="Homeodomain-like"/>
    <property type="match status" value="1"/>
</dbReference>
<keyword evidence="3" id="KW-0804">Transcription</keyword>
<dbReference type="InterPro" id="IPR018060">
    <property type="entry name" value="HTH_AraC"/>
</dbReference>
<dbReference type="GO" id="GO:0003700">
    <property type="term" value="F:DNA-binding transcription factor activity"/>
    <property type="evidence" value="ECO:0007669"/>
    <property type="project" value="InterPro"/>
</dbReference>
<dbReference type="Proteomes" id="UP000057938">
    <property type="component" value="Chromosome"/>
</dbReference>
<evidence type="ECO:0000256" key="1">
    <source>
        <dbReference type="ARBA" id="ARBA00023015"/>
    </source>
</evidence>
<evidence type="ECO:0000256" key="2">
    <source>
        <dbReference type="ARBA" id="ARBA00023125"/>
    </source>
</evidence>
<keyword evidence="1" id="KW-0805">Transcription regulation</keyword>
<name>A0A0M5KZ25_9SPHN</name>
<keyword evidence="6" id="KW-1185">Reference proteome</keyword>
<evidence type="ECO:0000313" key="6">
    <source>
        <dbReference type="Proteomes" id="UP000057938"/>
    </source>
</evidence>
<dbReference type="PATRIC" id="fig|361183.4.peg.2456"/>
<dbReference type="AlphaFoldDB" id="A0A0M5KZ25"/>
<dbReference type="STRING" id="361183.AMC99_02501"/>
<organism evidence="5 6">
    <name type="scientific">Altererythrobacter epoxidivorans</name>
    <dbReference type="NCBI Taxonomy" id="361183"/>
    <lineage>
        <taxon>Bacteria</taxon>
        <taxon>Pseudomonadati</taxon>
        <taxon>Pseudomonadota</taxon>
        <taxon>Alphaproteobacteria</taxon>
        <taxon>Sphingomonadales</taxon>
        <taxon>Erythrobacteraceae</taxon>
        <taxon>Altererythrobacter</taxon>
    </lineage>
</organism>
<dbReference type="PROSITE" id="PS01124">
    <property type="entry name" value="HTH_ARAC_FAMILY_2"/>
    <property type="match status" value="1"/>
</dbReference>
<accession>A0A0M5KZ25</accession>
<dbReference type="GO" id="GO:0043565">
    <property type="term" value="F:sequence-specific DNA binding"/>
    <property type="evidence" value="ECO:0007669"/>
    <property type="project" value="InterPro"/>
</dbReference>
<gene>
    <name evidence="5" type="ORF">AMC99_02501</name>
</gene>